<dbReference type="PANTHER" id="PTHR37767:SF1">
    <property type="entry name" value="HYDROXYPROLINE-RICH GLYCOPROTEIN FAMILY PROTEIN"/>
    <property type="match status" value="1"/>
</dbReference>
<sequence>MAEENAIVVFSPLQREKQTISIPFLWEEKPGTPKKEWILTKPTQWIIPPPSPTKLIVSVPFLWEEKPGKPLPQLSNPSSSFLHEIEYQQSDESLSDVCSSYFEDWHSLSETDGRGSSSGSVTRNASIDALAMERLYPLPLPPADAGLGSLFPLSPPSAGFLDKVCGRIYVGEKTVASWRKGR</sequence>
<proteinExistence type="predicted"/>
<dbReference type="PANTHER" id="PTHR37767">
    <property type="entry name" value="HYDROXYPROLINE-RICH GLYCOPROTEIN FAMILY PROTEIN"/>
    <property type="match status" value="1"/>
</dbReference>
<keyword evidence="2" id="KW-1185">Reference proteome</keyword>
<dbReference type="OrthoDB" id="1938864at2759"/>
<reference evidence="2" key="1">
    <citation type="journal article" date="2017" name="Nat. Commun.">
        <title>The asparagus genome sheds light on the origin and evolution of a young Y chromosome.</title>
        <authorList>
            <person name="Harkess A."/>
            <person name="Zhou J."/>
            <person name="Xu C."/>
            <person name="Bowers J.E."/>
            <person name="Van der Hulst R."/>
            <person name="Ayyampalayam S."/>
            <person name="Mercati F."/>
            <person name="Riccardi P."/>
            <person name="McKain M.R."/>
            <person name="Kakrana A."/>
            <person name="Tang H."/>
            <person name="Ray J."/>
            <person name="Groenendijk J."/>
            <person name="Arikit S."/>
            <person name="Mathioni S.M."/>
            <person name="Nakano M."/>
            <person name="Shan H."/>
            <person name="Telgmann-Rauber A."/>
            <person name="Kanno A."/>
            <person name="Yue Z."/>
            <person name="Chen H."/>
            <person name="Li W."/>
            <person name="Chen Y."/>
            <person name="Xu X."/>
            <person name="Zhang Y."/>
            <person name="Luo S."/>
            <person name="Chen H."/>
            <person name="Gao J."/>
            <person name="Mao Z."/>
            <person name="Pires J.C."/>
            <person name="Luo M."/>
            <person name="Kudrna D."/>
            <person name="Wing R.A."/>
            <person name="Meyers B.C."/>
            <person name="Yi K."/>
            <person name="Kong H."/>
            <person name="Lavrijsen P."/>
            <person name="Sunseri F."/>
            <person name="Falavigna A."/>
            <person name="Ye Y."/>
            <person name="Leebens-Mack J.H."/>
            <person name="Chen G."/>
        </authorList>
    </citation>
    <scope>NUCLEOTIDE SEQUENCE [LARGE SCALE GENOMIC DNA]</scope>
    <source>
        <strain evidence="2">cv. DH0086</strain>
    </source>
</reference>
<evidence type="ECO:0000313" key="2">
    <source>
        <dbReference type="Proteomes" id="UP000243459"/>
    </source>
</evidence>
<dbReference type="Proteomes" id="UP000243459">
    <property type="component" value="Chromosome 10"/>
</dbReference>
<accession>A0A5P1E461</accession>
<dbReference type="EMBL" id="CM007390">
    <property type="protein sequence ID" value="ONK56277.1"/>
    <property type="molecule type" value="Genomic_DNA"/>
</dbReference>
<evidence type="ECO:0000313" key="1">
    <source>
        <dbReference type="EMBL" id="ONK56277.1"/>
    </source>
</evidence>
<organism evidence="1 2">
    <name type="scientific">Asparagus officinalis</name>
    <name type="common">Garden asparagus</name>
    <dbReference type="NCBI Taxonomy" id="4686"/>
    <lineage>
        <taxon>Eukaryota</taxon>
        <taxon>Viridiplantae</taxon>
        <taxon>Streptophyta</taxon>
        <taxon>Embryophyta</taxon>
        <taxon>Tracheophyta</taxon>
        <taxon>Spermatophyta</taxon>
        <taxon>Magnoliopsida</taxon>
        <taxon>Liliopsida</taxon>
        <taxon>Asparagales</taxon>
        <taxon>Asparagaceae</taxon>
        <taxon>Asparagoideae</taxon>
        <taxon>Asparagus</taxon>
    </lineage>
</organism>
<protein>
    <submittedName>
        <fullName evidence="1">Uncharacterized protein</fullName>
    </submittedName>
</protein>
<name>A0A5P1E461_ASPOF</name>
<dbReference type="Gramene" id="ONK56277">
    <property type="protein sequence ID" value="ONK56277"/>
    <property type="gene ID" value="A4U43_C10F5940"/>
</dbReference>
<dbReference type="AlphaFoldDB" id="A0A5P1E461"/>
<gene>
    <name evidence="1" type="ORF">A4U43_C10F5940</name>
</gene>